<reference evidence="2 3" key="1">
    <citation type="submission" date="2015-09" db="EMBL/GenBank/DDBJ databases">
        <authorList>
            <consortium name="Pathogen Informatics"/>
        </authorList>
    </citation>
    <scope>NUCLEOTIDE SEQUENCE [LARGE SCALE GENOMIC DNA]</scope>
    <source>
        <strain evidence="2 3">2789STDY5834866</strain>
    </source>
</reference>
<evidence type="ECO:0000313" key="2">
    <source>
        <dbReference type="EMBL" id="CUN45375.1"/>
    </source>
</evidence>
<dbReference type="Proteomes" id="UP000095362">
    <property type="component" value="Unassembled WGS sequence"/>
</dbReference>
<dbReference type="GO" id="GO:0008270">
    <property type="term" value="F:zinc ion binding"/>
    <property type="evidence" value="ECO:0007669"/>
    <property type="project" value="InterPro"/>
</dbReference>
<dbReference type="Gene3D" id="3.90.580.10">
    <property type="entry name" value="Zinc finger, CHC2-type domain"/>
    <property type="match status" value="1"/>
</dbReference>
<dbReference type="InterPro" id="IPR036977">
    <property type="entry name" value="DNA_primase_Znf_CHC2"/>
</dbReference>
<feature type="domain" description="DUF3991" evidence="1">
    <location>
        <begin position="120"/>
        <end position="191"/>
    </location>
</feature>
<dbReference type="InterPro" id="IPR025054">
    <property type="entry name" value="DUF3991"/>
</dbReference>
<protein>
    <submittedName>
        <fullName evidence="2">DNA primase (Bacterial type)</fullName>
    </submittedName>
</protein>
<dbReference type="STRING" id="410072.ERS852525_01562"/>
<dbReference type="SUPFAM" id="SSF57783">
    <property type="entry name" value="Zinc beta-ribbon"/>
    <property type="match status" value="1"/>
</dbReference>
<dbReference type="EMBL" id="CYZK01000001">
    <property type="protein sequence ID" value="CUN45375.1"/>
    <property type="molecule type" value="Genomic_DNA"/>
</dbReference>
<evidence type="ECO:0000259" key="1">
    <source>
        <dbReference type="Pfam" id="PF13154"/>
    </source>
</evidence>
<organism evidence="2 3">
    <name type="scientific">Coprococcus comes</name>
    <dbReference type="NCBI Taxonomy" id="410072"/>
    <lineage>
        <taxon>Bacteria</taxon>
        <taxon>Bacillati</taxon>
        <taxon>Bacillota</taxon>
        <taxon>Clostridia</taxon>
        <taxon>Lachnospirales</taxon>
        <taxon>Lachnospiraceae</taxon>
        <taxon>Coprococcus</taxon>
    </lineage>
</organism>
<name>A0A173X458_9FIRM</name>
<dbReference type="GO" id="GO:0006260">
    <property type="term" value="P:DNA replication"/>
    <property type="evidence" value="ECO:0007669"/>
    <property type="project" value="InterPro"/>
</dbReference>
<dbReference type="GO" id="GO:0003677">
    <property type="term" value="F:DNA binding"/>
    <property type="evidence" value="ECO:0007669"/>
    <property type="project" value="InterPro"/>
</dbReference>
<proteinExistence type="predicted"/>
<dbReference type="Gene3D" id="3.40.1360.10">
    <property type="match status" value="1"/>
</dbReference>
<evidence type="ECO:0000313" key="3">
    <source>
        <dbReference type="Proteomes" id="UP000095362"/>
    </source>
</evidence>
<dbReference type="RefSeq" id="WP_009248021.1">
    <property type="nucleotide sequence ID" value="NZ_CYZK01000001.1"/>
</dbReference>
<dbReference type="AlphaFoldDB" id="A0A173X458"/>
<dbReference type="Pfam" id="PF13155">
    <property type="entry name" value="Toprim_2"/>
    <property type="match status" value="1"/>
</dbReference>
<dbReference type="Pfam" id="PF13154">
    <property type="entry name" value="DUF3991"/>
    <property type="match status" value="1"/>
</dbReference>
<accession>A0A173X458</accession>
<gene>
    <name evidence="2" type="ORF">ERS852481_00198</name>
</gene>
<sequence length="323" mass="37414">MAWVTEEEYQAAKQVRAYEYLQTYQPGRLKKTRTRNEWQLQDHDSFKINEITSKWHWKSRGIGGMSALRFLMQVDGMGYTEAVKILCEQTPVYVSRAEPAPRKKPFSLPFPNDSFYRVRRYLNQRGIRDEVLDYCVQLGILYESAPYHNAVFVGMDEQGEAKYAFLRGIYDSRGKSFRMEQEGSNKQYSFCVPPLGKSHRVAVYEACIDALAHMTLEDGRTDKYRLSLGGIAAPKEGAERATKKMKRPDALEYFLKEHPEVTEIELCTDNDFAGRWACAQLKEQYEEKYTVVCNLPQMEGADYGDLAKQAVEKQKKQQKERGR</sequence>